<protein>
    <submittedName>
        <fullName evidence="1">Uncharacterized protein</fullName>
    </submittedName>
</protein>
<comment type="caution">
    <text evidence="1">The sequence shown here is derived from an EMBL/GenBank/DDBJ whole genome shotgun (WGS) entry which is preliminary data.</text>
</comment>
<proteinExistence type="predicted"/>
<accession>A0A1Y2AIT1</accession>
<evidence type="ECO:0000313" key="2">
    <source>
        <dbReference type="Proteomes" id="UP000193920"/>
    </source>
</evidence>
<sequence length="116" mass="13293">MIILMNILKELQNSVLFKSISMDYLDILLSKNISIINEFSSFRNNYEITTEIVEESVETTAVSSEPTSIIISEIIAIYAITVRTEFLENAKRAEYFKLTDHAVPTIDFTMPDEEYA</sequence>
<gene>
    <name evidence="1" type="ORF">LY90DRAFT_515495</name>
</gene>
<organism evidence="1 2">
    <name type="scientific">Neocallimastix californiae</name>
    <dbReference type="NCBI Taxonomy" id="1754190"/>
    <lineage>
        <taxon>Eukaryota</taxon>
        <taxon>Fungi</taxon>
        <taxon>Fungi incertae sedis</taxon>
        <taxon>Chytridiomycota</taxon>
        <taxon>Chytridiomycota incertae sedis</taxon>
        <taxon>Neocallimastigomycetes</taxon>
        <taxon>Neocallimastigales</taxon>
        <taxon>Neocallimastigaceae</taxon>
        <taxon>Neocallimastix</taxon>
    </lineage>
</organism>
<dbReference type="AlphaFoldDB" id="A0A1Y2AIT1"/>
<evidence type="ECO:0000313" key="1">
    <source>
        <dbReference type="EMBL" id="ORY22471.1"/>
    </source>
</evidence>
<dbReference type="EMBL" id="MCOG01000247">
    <property type="protein sequence ID" value="ORY22471.1"/>
    <property type="molecule type" value="Genomic_DNA"/>
</dbReference>
<name>A0A1Y2AIT1_9FUNG</name>
<reference evidence="1 2" key="1">
    <citation type="submission" date="2016-08" db="EMBL/GenBank/DDBJ databases">
        <title>A Parts List for Fungal Cellulosomes Revealed by Comparative Genomics.</title>
        <authorList>
            <consortium name="DOE Joint Genome Institute"/>
            <person name="Haitjema C.H."/>
            <person name="Gilmore S.P."/>
            <person name="Henske J.K."/>
            <person name="Solomon K.V."/>
            <person name="De Groot R."/>
            <person name="Kuo A."/>
            <person name="Mondo S.J."/>
            <person name="Salamov A.A."/>
            <person name="Labutti K."/>
            <person name="Zhao Z."/>
            <person name="Chiniquy J."/>
            <person name="Barry K."/>
            <person name="Brewer H.M."/>
            <person name="Purvine S.O."/>
            <person name="Wright A.T."/>
            <person name="Boxma B."/>
            <person name="Van Alen T."/>
            <person name="Hackstein J.H."/>
            <person name="Baker S.E."/>
            <person name="Grigoriev I.V."/>
            <person name="O'Malley M.A."/>
        </authorList>
    </citation>
    <scope>NUCLEOTIDE SEQUENCE [LARGE SCALE GENOMIC DNA]</scope>
    <source>
        <strain evidence="1 2">G1</strain>
    </source>
</reference>
<keyword evidence="2" id="KW-1185">Reference proteome</keyword>
<dbReference type="Proteomes" id="UP000193920">
    <property type="component" value="Unassembled WGS sequence"/>
</dbReference>